<evidence type="ECO:0000313" key="4">
    <source>
        <dbReference type="Proteomes" id="UP001292094"/>
    </source>
</evidence>
<proteinExistence type="predicted"/>
<evidence type="ECO:0000256" key="2">
    <source>
        <dbReference type="SAM" id="SignalP"/>
    </source>
</evidence>
<feature type="compositionally biased region" description="Low complexity" evidence="1">
    <location>
        <begin position="191"/>
        <end position="201"/>
    </location>
</feature>
<feature type="signal peptide" evidence="2">
    <location>
        <begin position="1"/>
        <end position="19"/>
    </location>
</feature>
<dbReference type="Proteomes" id="UP001292094">
    <property type="component" value="Unassembled WGS sequence"/>
</dbReference>
<evidence type="ECO:0000313" key="3">
    <source>
        <dbReference type="EMBL" id="KAK4292031.1"/>
    </source>
</evidence>
<gene>
    <name evidence="3" type="ORF">Pmani_035175</name>
</gene>
<comment type="caution">
    <text evidence="3">The sequence shown here is derived from an EMBL/GenBank/DDBJ whole genome shotgun (WGS) entry which is preliminary data.</text>
</comment>
<sequence>MLLLTEVLHSLTLPLVSLSTPPLPSTPSTFFRPLLLSSLHPLLLPSSSDLHFYLHSTLYSFHLPQTSTFICSTPSPSTPSTFHRPLLLSSLHPPLLPPSSDLHFYLLHSFTLHSFHLLQTSTFIFTPPSTPSTFFRPPLLSAPLLHPPLLPPSSDLHFYLHSTLHSFHLFQTTTSIYSTCYPRHTSPHNSLSTPHHSISSSFIKHNSTSHHNTPLHT</sequence>
<evidence type="ECO:0000256" key="1">
    <source>
        <dbReference type="SAM" id="MobiDB-lite"/>
    </source>
</evidence>
<feature type="region of interest" description="Disordered" evidence="1">
    <location>
        <begin position="191"/>
        <end position="217"/>
    </location>
</feature>
<feature type="compositionally biased region" description="Polar residues" evidence="1">
    <location>
        <begin position="202"/>
        <end position="217"/>
    </location>
</feature>
<keyword evidence="4" id="KW-1185">Reference proteome</keyword>
<keyword evidence="2" id="KW-0732">Signal</keyword>
<organism evidence="3 4">
    <name type="scientific">Petrolisthes manimaculis</name>
    <dbReference type="NCBI Taxonomy" id="1843537"/>
    <lineage>
        <taxon>Eukaryota</taxon>
        <taxon>Metazoa</taxon>
        <taxon>Ecdysozoa</taxon>
        <taxon>Arthropoda</taxon>
        <taxon>Crustacea</taxon>
        <taxon>Multicrustacea</taxon>
        <taxon>Malacostraca</taxon>
        <taxon>Eumalacostraca</taxon>
        <taxon>Eucarida</taxon>
        <taxon>Decapoda</taxon>
        <taxon>Pleocyemata</taxon>
        <taxon>Anomura</taxon>
        <taxon>Galatheoidea</taxon>
        <taxon>Porcellanidae</taxon>
        <taxon>Petrolisthes</taxon>
    </lineage>
</organism>
<reference evidence="3" key="1">
    <citation type="submission" date="2023-11" db="EMBL/GenBank/DDBJ databases">
        <title>Genome assemblies of two species of porcelain crab, Petrolisthes cinctipes and Petrolisthes manimaculis (Anomura: Porcellanidae).</title>
        <authorList>
            <person name="Angst P."/>
        </authorList>
    </citation>
    <scope>NUCLEOTIDE SEQUENCE</scope>
    <source>
        <strain evidence="3">PB745_02</strain>
        <tissue evidence="3">Gill</tissue>
    </source>
</reference>
<feature type="chain" id="PRO_5042162311" evidence="2">
    <location>
        <begin position="20"/>
        <end position="217"/>
    </location>
</feature>
<name>A0AAE1NM88_9EUCA</name>
<dbReference type="EMBL" id="JAWZYT010004964">
    <property type="protein sequence ID" value="KAK4292031.1"/>
    <property type="molecule type" value="Genomic_DNA"/>
</dbReference>
<accession>A0AAE1NM88</accession>
<protein>
    <submittedName>
        <fullName evidence="3">Uncharacterized protein</fullName>
    </submittedName>
</protein>
<dbReference type="AlphaFoldDB" id="A0AAE1NM88"/>